<dbReference type="AlphaFoldDB" id="A0A8J4EGU4"/>
<dbReference type="Proteomes" id="UP000635606">
    <property type="component" value="Unassembled WGS sequence"/>
</dbReference>
<name>A0A8J4EGU4_9ACTN</name>
<comment type="caution">
    <text evidence="1">The sequence shown here is derived from an EMBL/GenBank/DDBJ whole genome shotgun (WGS) entry which is preliminary data.</text>
</comment>
<protein>
    <submittedName>
        <fullName evidence="1">Uncharacterized protein</fullName>
    </submittedName>
</protein>
<evidence type="ECO:0000313" key="1">
    <source>
        <dbReference type="EMBL" id="GIJ75160.1"/>
    </source>
</evidence>
<sequence>MTYLSNVNLRAVLAVLVHRAGGEVQLSNEEFYDAMMPAIGGTRSFIIDETPTGIRISMVEDDSPPPEAGISSAE</sequence>
<accession>A0A8J4EGU4</accession>
<proteinExistence type="predicted"/>
<evidence type="ECO:0000313" key="2">
    <source>
        <dbReference type="Proteomes" id="UP000635606"/>
    </source>
</evidence>
<gene>
    <name evidence="1" type="ORF">Voc01_100770</name>
</gene>
<dbReference type="RefSeq" id="WP_203934928.1">
    <property type="nucleotide sequence ID" value="NZ_BOPH01000149.1"/>
</dbReference>
<reference evidence="1" key="1">
    <citation type="submission" date="2021-01" db="EMBL/GenBank/DDBJ databases">
        <title>Whole genome shotgun sequence of Virgisporangium ochraceum NBRC 16418.</title>
        <authorList>
            <person name="Komaki H."/>
            <person name="Tamura T."/>
        </authorList>
    </citation>
    <scope>NUCLEOTIDE SEQUENCE</scope>
    <source>
        <strain evidence="1">NBRC 16418</strain>
    </source>
</reference>
<keyword evidence="2" id="KW-1185">Reference proteome</keyword>
<dbReference type="EMBL" id="BOPH01000149">
    <property type="protein sequence ID" value="GIJ75160.1"/>
    <property type="molecule type" value="Genomic_DNA"/>
</dbReference>
<organism evidence="1 2">
    <name type="scientific">Virgisporangium ochraceum</name>
    <dbReference type="NCBI Taxonomy" id="65505"/>
    <lineage>
        <taxon>Bacteria</taxon>
        <taxon>Bacillati</taxon>
        <taxon>Actinomycetota</taxon>
        <taxon>Actinomycetes</taxon>
        <taxon>Micromonosporales</taxon>
        <taxon>Micromonosporaceae</taxon>
        <taxon>Virgisporangium</taxon>
    </lineage>
</organism>